<evidence type="ECO:0000256" key="1">
    <source>
        <dbReference type="ARBA" id="ARBA00004219"/>
    </source>
</evidence>
<gene>
    <name evidence="7" type="ORF">MAY91_03900</name>
</gene>
<dbReference type="Pfam" id="PF04829">
    <property type="entry name" value="PT-VENN"/>
    <property type="match status" value="1"/>
</dbReference>
<evidence type="ECO:0000256" key="2">
    <source>
        <dbReference type="ARBA" id="ARBA00022656"/>
    </source>
</evidence>
<feature type="domain" description="VENN motif-containing" evidence="6">
    <location>
        <begin position="229"/>
        <end position="278"/>
    </location>
</feature>
<comment type="subcellular location">
    <subcellularLocation>
        <location evidence="1">Target cell</location>
        <location evidence="1">Target cell cytoplasm</location>
    </subcellularLocation>
</comment>
<keyword evidence="3" id="KW-1266">Target cell cytoplasm</keyword>
<dbReference type="InterPro" id="IPR006914">
    <property type="entry name" value="VENN_dom"/>
</dbReference>
<dbReference type="RefSeq" id="WP_278068472.1">
    <property type="nucleotide sequence ID" value="NZ_CP113159.1"/>
</dbReference>
<keyword evidence="2" id="KW-0800">Toxin</keyword>
<evidence type="ECO:0000256" key="5">
    <source>
        <dbReference type="SAM" id="MobiDB-lite"/>
    </source>
</evidence>
<name>A0ABY8GI92_EDWIC</name>
<evidence type="ECO:0000256" key="4">
    <source>
        <dbReference type="ARBA" id="ARBA00023026"/>
    </source>
</evidence>
<organism evidence="7 8">
    <name type="scientific">Edwardsiella ictaluri</name>
    <dbReference type="NCBI Taxonomy" id="67780"/>
    <lineage>
        <taxon>Bacteria</taxon>
        <taxon>Pseudomonadati</taxon>
        <taxon>Pseudomonadota</taxon>
        <taxon>Gammaproteobacteria</taxon>
        <taxon>Enterobacterales</taxon>
        <taxon>Hafniaceae</taxon>
        <taxon>Edwardsiella</taxon>
    </lineage>
</organism>
<feature type="region of interest" description="Disordered" evidence="5">
    <location>
        <begin position="1"/>
        <end position="20"/>
    </location>
</feature>
<protein>
    <submittedName>
        <fullName evidence="7">VENN motif pre-toxin domain-containing protein</fullName>
    </submittedName>
</protein>
<dbReference type="Proteomes" id="UP001222680">
    <property type="component" value="Chromosome"/>
</dbReference>
<evidence type="ECO:0000259" key="6">
    <source>
        <dbReference type="Pfam" id="PF04829"/>
    </source>
</evidence>
<accession>A0ABY8GI92</accession>
<evidence type="ECO:0000313" key="8">
    <source>
        <dbReference type="Proteomes" id="UP001222680"/>
    </source>
</evidence>
<keyword evidence="4" id="KW-0843">Virulence</keyword>
<evidence type="ECO:0000256" key="3">
    <source>
        <dbReference type="ARBA" id="ARBA00022913"/>
    </source>
</evidence>
<sequence length="546" mass="55033">MANSLLAGANHQERARGTTQSAIADGAIVVRDRANQQQDVAGLARDTERAHQPLTPIFDKEKAQRRLQQARLIGEIGNQVADIARTEGEIAGEKARRDPTALNQARTALEASGKPFTEKDVAQRAYNTGMRDSGFGTGGQYQQAIQAATAAVQGLAGGAAPYIAEMVKAMTTDPLSGEVNKAANVAAHAVVNAALAAAQGNNALAGAAGAATGEIVGMLATEIYQKPVAELSESEKQTVSTLATVAAGLAGGLVGDAGASALAGAQSGKTTVENNLLGATSSDKLDKIIEKIQDGDKTLATAKELLQLENADKRSDILIAKFVSDPTQLNSAERSELAGYLRIYAAEMETEYGTGVAQELVNGLLSGSDYLKRGPDSDVMAEAQNIMRAWGYHKSNASIGDPILAFGTGPLANSIKAGVVTNAAIGVGANTAVQLGGKDPFNYVDAILAGVTAAATTGKSIGASTAINMGGAAVGSAVKGENPIGSVIGAGAGSLAGGKAGQATSGAIGQVVDKATSDLGGAVVGSVISEAVGGSVKEEIDKAGKK</sequence>
<evidence type="ECO:0000313" key="7">
    <source>
        <dbReference type="EMBL" id="WFN97239.1"/>
    </source>
</evidence>
<keyword evidence="8" id="KW-1185">Reference proteome</keyword>
<proteinExistence type="predicted"/>
<reference evidence="7 8" key="1">
    <citation type="submission" date="2022-02" db="EMBL/GenBank/DDBJ databases">
        <title>Phenotypic, genotypic and serological characterization of Edwardsiella ictaluri from catfish and ornamental fish species.</title>
        <authorList>
            <person name="Rose D."/>
            <person name="Tekedar H.C."/>
            <person name="Waldbieser G.C."/>
            <person name="Aarattuthodi S."/>
            <person name="Griffin M.J."/>
        </authorList>
    </citation>
    <scope>NUCLEOTIDE SEQUENCE [LARGE SCALE GENOMIC DNA]</scope>
    <source>
        <strain evidence="7 8">13 TAL-140 K3</strain>
    </source>
</reference>
<dbReference type="EMBL" id="CP092014">
    <property type="protein sequence ID" value="WFN97239.1"/>
    <property type="molecule type" value="Genomic_DNA"/>
</dbReference>